<name>A0A9W6BGR0_9CHLO</name>
<feature type="region of interest" description="Disordered" evidence="2">
    <location>
        <begin position="34"/>
        <end position="74"/>
    </location>
</feature>
<feature type="region of interest" description="Disordered" evidence="2">
    <location>
        <begin position="108"/>
        <end position="129"/>
    </location>
</feature>
<reference evidence="3 4" key="1">
    <citation type="journal article" date="2023" name="Commun. Biol.">
        <title>Reorganization of the ancestral sex-determining regions during the evolution of trioecy in Pleodorina starrii.</title>
        <authorList>
            <person name="Takahashi K."/>
            <person name="Suzuki S."/>
            <person name="Kawai-Toyooka H."/>
            <person name="Yamamoto K."/>
            <person name="Hamaji T."/>
            <person name="Ootsuki R."/>
            <person name="Yamaguchi H."/>
            <person name="Kawachi M."/>
            <person name="Higashiyama T."/>
            <person name="Nozaki H."/>
        </authorList>
    </citation>
    <scope>NUCLEOTIDE SEQUENCE [LARGE SCALE GENOMIC DNA]</scope>
    <source>
        <strain evidence="3 4">NIES-4479</strain>
    </source>
</reference>
<proteinExistence type="predicted"/>
<feature type="compositionally biased region" description="Low complexity" evidence="2">
    <location>
        <begin position="37"/>
        <end position="55"/>
    </location>
</feature>
<feature type="coiled-coil region" evidence="1">
    <location>
        <begin position="270"/>
        <end position="297"/>
    </location>
</feature>
<evidence type="ECO:0000256" key="1">
    <source>
        <dbReference type="SAM" id="Coils"/>
    </source>
</evidence>
<accession>A0A9W6BGR0</accession>
<dbReference type="EMBL" id="BRXU01000004">
    <property type="protein sequence ID" value="GLC51475.1"/>
    <property type="molecule type" value="Genomic_DNA"/>
</dbReference>
<dbReference type="AlphaFoldDB" id="A0A9W6BGR0"/>
<sequence length="320" mass="35317">MLARTTAPLPQPQCSTSMSLRAAPLPLHHGRALVVPRSSASARSSSSRSDSWRSSWRTELEHGSNGNGNGAGHSYAYDESSTVYVSNSNGYHNHDGYEDGAHWGASAADWRSLESEEQPEDPEAAYSNGWYQNGTDAEELVEESASEEVDTESGGGGFFTDAFKDALKQALQRSPLYGDDAGSGYEESVDPEPHENEVEMFNKPIFTDSFRHALKESLARQQAEMDAYGGYGSDEEYTPEPYVPAAPARREMSPLEEVIATALGASQLHLRRLNLMKNEIEAAIERETKQIERLDFALAKTQTDVAYYKSLEAMMQERSK</sequence>
<keyword evidence="1" id="KW-0175">Coiled coil</keyword>
<evidence type="ECO:0000313" key="3">
    <source>
        <dbReference type="EMBL" id="GLC51475.1"/>
    </source>
</evidence>
<protein>
    <submittedName>
        <fullName evidence="3">Uncharacterized protein</fullName>
    </submittedName>
</protein>
<evidence type="ECO:0000313" key="4">
    <source>
        <dbReference type="Proteomes" id="UP001165080"/>
    </source>
</evidence>
<evidence type="ECO:0000256" key="2">
    <source>
        <dbReference type="SAM" id="MobiDB-lite"/>
    </source>
</evidence>
<gene>
    <name evidence="3" type="primary">PLEST001450</name>
    <name evidence="3" type="ORF">PLESTB_000506600</name>
</gene>
<comment type="caution">
    <text evidence="3">The sequence shown here is derived from an EMBL/GenBank/DDBJ whole genome shotgun (WGS) entry which is preliminary data.</text>
</comment>
<dbReference type="Proteomes" id="UP001165080">
    <property type="component" value="Unassembled WGS sequence"/>
</dbReference>
<organism evidence="3 4">
    <name type="scientific">Pleodorina starrii</name>
    <dbReference type="NCBI Taxonomy" id="330485"/>
    <lineage>
        <taxon>Eukaryota</taxon>
        <taxon>Viridiplantae</taxon>
        <taxon>Chlorophyta</taxon>
        <taxon>core chlorophytes</taxon>
        <taxon>Chlorophyceae</taxon>
        <taxon>CS clade</taxon>
        <taxon>Chlamydomonadales</taxon>
        <taxon>Volvocaceae</taxon>
        <taxon>Pleodorina</taxon>
    </lineage>
</organism>
<keyword evidence="4" id="KW-1185">Reference proteome</keyword>